<proteinExistence type="predicted"/>
<keyword evidence="1" id="KW-0472">Membrane</keyword>
<reference evidence="2 3" key="1">
    <citation type="submission" date="2016-04" db="EMBL/GenBank/DDBJ databases">
        <title>Acidithiobacillus ferrooxidans genome sequencing and assembly.</title>
        <authorList>
            <person name="Zhou Z."/>
        </authorList>
    </citation>
    <scope>NUCLEOTIDE SEQUENCE [LARGE SCALE GENOMIC DNA]</scope>
    <source>
        <strain evidence="2 3">BY0502</strain>
    </source>
</reference>
<comment type="caution">
    <text evidence="2">The sequence shown here is derived from an EMBL/GenBank/DDBJ whole genome shotgun (WGS) entry which is preliminary data.</text>
</comment>
<dbReference type="Proteomes" id="UP000078302">
    <property type="component" value="Unassembled WGS sequence"/>
</dbReference>
<feature type="transmembrane region" description="Helical" evidence="1">
    <location>
        <begin position="131"/>
        <end position="155"/>
    </location>
</feature>
<keyword evidence="3" id="KW-1185">Reference proteome</keyword>
<sequence length="195" mass="22779">MNHTNVFKKGLYHWRILLERGEKIYFYNSFILPFCVAVDRNDLAIFDESYSYWLKNLIGISSLTPVIIFWLLHVSSVGSYVYNHPILYLYFPADIVNVIDTVRKILTLYMPYKRISFKLLNPFSKDCSFTYYPNFLSVVIFLVESYVLIISAFFLVKGSENSFLINAFYLVSLFLALPLASLSGVGVWKLLRHDY</sequence>
<dbReference type="EMBL" id="LVXZ01000115">
    <property type="protein sequence ID" value="OAP90524.1"/>
    <property type="molecule type" value="Genomic_DNA"/>
</dbReference>
<evidence type="ECO:0000313" key="3">
    <source>
        <dbReference type="Proteomes" id="UP000078302"/>
    </source>
</evidence>
<name>A0A179BHL9_ACIFR</name>
<dbReference type="OrthoDB" id="9900294at2"/>
<feature type="transmembrane region" description="Helical" evidence="1">
    <location>
        <begin position="57"/>
        <end position="82"/>
    </location>
</feature>
<keyword evidence="1" id="KW-0812">Transmembrane</keyword>
<protein>
    <submittedName>
        <fullName evidence="2">Uncharacterized protein</fullName>
    </submittedName>
</protein>
<accession>A0A179BHL9</accession>
<feature type="transmembrane region" description="Helical" evidence="1">
    <location>
        <begin position="167"/>
        <end position="191"/>
    </location>
</feature>
<gene>
    <name evidence="2" type="ORF">A4H96_09295</name>
</gene>
<dbReference type="AlphaFoldDB" id="A0A179BHL9"/>
<evidence type="ECO:0000313" key="2">
    <source>
        <dbReference type="EMBL" id="OAP90524.1"/>
    </source>
</evidence>
<evidence type="ECO:0000256" key="1">
    <source>
        <dbReference type="SAM" id="Phobius"/>
    </source>
</evidence>
<organism evidence="2 3">
    <name type="scientific">Acidithiobacillus ferrooxidans</name>
    <name type="common">Thiobacillus ferrooxidans</name>
    <dbReference type="NCBI Taxonomy" id="920"/>
    <lineage>
        <taxon>Bacteria</taxon>
        <taxon>Pseudomonadati</taxon>
        <taxon>Pseudomonadota</taxon>
        <taxon>Acidithiobacillia</taxon>
        <taxon>Acidithiobacillales</taxon>
        <taxon>Acidithiobacillaceae</taxon>
        <taxon>Acidithiobacillus</taxon>
    </lineage>
</organism>
<keyword evidence="1" id="KW-1133">Transmembrane helix</keyword>